<evidence type="ECO:0000256" key="5">
    <source>
        <dbReference type="PROSITE-ProRule" id="PRU00284"/>
    </source>
</evidence>
<feature type="domain" description="Methyl-accepting transducer" evidence="7">
    <location>
        <begin position="273"/>
        <end position="502"/>
    </location>
</feature>
<dbReference type="Pfam" id="PF00015">
    <property type="entry name" value="MCPsignal"/>
    <property type="match status" value="1"/>
</dbReference>
<evidence type="ECO:0000313" key="9">
    <source>
        <dbReference type="EMBL" id="GIM73302.1"/>
    </source>
</evidence>
<evidence type="ECO:0000256" key="1">
    <source>
        <dbReference type="ARBA" id="ARBA00022692"/>
    </source>
</evidence>
<dbReference type="AlphaFoldDB" id="A0A919VRM7"/>
<proteinExistence type="inferred from homology"/>
<dbReference type="SMART" id="SM00304">
    <property type="entry name" value="HAMP"/>
    <property type="match status" value="2"/>
</dbReference>
<dbReference type="InterPro" id="IPR004090">
    <property type="entry name" value="Chemotax_Me-accpt_rcpt"/>
</dbReference>
<evidence type="ECO:0000313" key="10">
    <source>
        <dbReference type="Proteomes" id="UP000680865"/>
    </source>
</evidence>
<protein>
    <submittedName>
        <fullName evidence="9">Methyl-accepting chemotaxis protein</fullName>
    </submittedName>
</protein>
<dbReference type="GO" id="GO:0007165">
    <property type="term" value="P:signal transduction"/>
    <property type="evidence" value="ECO:0007669"/>
    <property type="project" value="UniProtKB-KW"/>
</dbReference>
<dbReference type="GO" id="GO:0006935">
    <property type="term" value="P:chemotaxis"/>
    <property type="evidence" value="ECO:0007669"/>
    <property type="project" value="InterPro"/>
</dbReference>
<keyword evidence="3 5" id="KW-0807">Transducer</keyword>
<dbReference type="PANTHER" id="PTHR32089">
    <property type="entry name" value="METHYL-ACCEPTING CHEMOTAXIS PROTEIN MCPB"/>
    <property type="match status" value="1"/>
</dbReference>
<dbReference type="PROSITE" id="PS50111">
    <property type="entry name" value="CHEMOTAXIS_TRANSDUC_2"/>
    <property type="match status" value="1"/>
</dbReference>
<sequence length="531" mass="53646">MAGSGNAVTRWFDDRPVAAKVFTAVGVVGVAAVTGGVLAVAGLSSVYHRGAGLESGNMRPSLLLAGLRADALTARIDIREVALSADKTSAEAKLETADEAVESAIATYRPQAADPAAVDTFTTLWNQYKTVRDGTQLTAARAGDYIEFEKIATAQANPIMTQAMAALDKASDAEVADASATVAQAEDEYAATRTRLILVLGLGVLAGLLVGLYTVRRITASLRRVSTVLEGLADGDLTRTAGVDSRDEIGRMAAALDRATEGVRETVAAVASTAATVAGSAQELADTSTTIAATAESTSARSQTVADAAGEISANVHSVVAGAEEMSASIREIAQSAAQAAEVASAAVDAAHVASGTVGQLDTSSAEIGNVLKLITSIAAQTNLLALNATIEAARAGDAGKGFAVVANEVKDLAQETAKATEDIAARVDAIQADARAAAGSIGEITAVIAKINDFQTTIAAAVEEQTATTGEISRNVAYAATGTDQIAGTISGVAEASAATSAGMERARGATADLATAASGLQTLVSRFRY</sequence>
<keyword evidence="1 6" id="KW-0812">Transmembrane</keyword>
<dbReference type="EMBL" id="BOQP01000017">
    <property type="protein sequence ID" value="GIM73302.1"/>
    <property type="molecule type" value="Genomic_DNA"/>
</dbReference>
<evidence type="ECO:0000259" key="8">
    <source>
        <dbReference type="PROSITE" id="PS50885"/>
    </source>
</evidence>
<comment type="caution">
    <text evidence="9">The sequence shown here is derived from an EMBL/GenBank/DDBJ whole genome shotgun (WGS) entry which is preliminary data.</text>
</comment>
<accession>A0A919VRM7</accession>
<dbReference type="GO" id="GO:0016020">
    <property type="term" value="C:membrane"/>
    <property type="evidence" value="ECO:0007669"/>
    <property type="project" value="InterPro"/>
</dbReference>
<dbReference type="Proteomes" id="UP000680865">
    <property type="component" value="Unassembled WGS sequence"/>
</dbReference>
<dbReference type="InterPro" id="IPR024478">
    <property type="entry name" value="HlyB_4HB_MCP"/>
</dbReference>
<feature type="transmembrane region" description="Helical" evidence="6">
    <location>
        <begin position="196"/>
        <end position="215"/>
    </location>
</feature>
<evidence type="ECO:0000256" key="2">
    <source>
        <dbReference type="ARBA" id="ARBA00022989"/>
    </source>
</evidence>
<organism evidence="9 10">
    <name type="scientific">Winogradskya consettensis</name>
    <dbReference type="NCBI Taxonomy" id="113560"/>
    <lineage>
        <taxon>Bacteria</taxon>
        <taxon>Bacillati</taxon>
        <taxon>Actinomycetota</taxon>
        <taxon>Actinomycetes</taxon>
        <taxon>Micromonosporales</taxon>
        <taxon>Micromonosporaceae</taxon>
        <taxon>Winogradskya</taxon>
    </lineage>
</organism>
<gene>
    <name evidence="9" type="ORF">Aco04nite_34570</name>
</gene>
<name>A0A919VRM7_9ACTN</name>
<feature type="domain" description="HAMP" evidence="8">
    <location>
        <begin position="216"/>
        <end position="268"/>
    </location>
</feature>
<evidence type="ECO:0000259" key="7">
    <source>
        <dbReference type="PROSITE" id="PS50111"/>
    </source>
</evidence>
<dbReference type="GO" id="GO:0004888">
    <property type="term" value="F:transmembrane signaling receptor activity"/>
    <property type="evidence" value="ECO:0007669"/>
    <property type="project" value="InterPro"/>
</dbReference>
<dbReference type="CDD" id="cd06225">
    <property type="entry name" value="HAMP"/>
    <property type="match status" value="1"/>
</dbReference>
<dbReference type="Pfam" id="PF00672">
    <property type="entry name" value="HAMP"/>
    <property type="match status" value="1"/>
</dbReference>
<dbReference type="SMART" id="SM00283">
    <property type="entry name" value="MA"/>
    <property type="match status" value="1"/>
</dbReference>
<keyword evidence="10" id="KW-1185">Reference proteome</keyword>
<dbReference type="InterPro" id="IPR003660">
    <property type="entry name" value="HAMP_dom"/>
</dbReference>
<dbReference type="InterPro" id="IPR004089">
    <property type="entry name" value="MCPsignal_dom"/>
</dbReference>
<dbReference type="Gene3D" id="1.10.287.950">
    <property type="entry name" value="Methyl-accepting chemotaxis protein"/>
    <property type="match status" value="1"/>
</dbReference>
<dbReference type="PANTHER" id="PTHR32089:SF112">
    <property type="entry name" value="LYSOZYME-LIKE PROTEIN-RELATED"/>
    <property type="match status" value="1"/>
</dbReference>
<keyword evidence="6" id="KW-0472">Membrane</keyword>
<reference evidence="9" key="1">
    <citation type="submission" date="2021-03" db="EMBL/GenBank/DDBJ databases">
        <title>Whole genome shotgun sequence of Actinoplanes consettensis NBRC 14913.</title>
        <authorList>
            <person name="Komaki H."/>
            <person name="Tamura T."/>
        </authorList>
    </citation>
    <scope>NUCLEOTIDE SEQUENCE</scope>
    <source>
        <strain evidence="9">NBRC 14913</strain>
    </source>
</reference>
<dbReference type="RefSeq" id="WP_212998246.1">
    <property type="nucleotide sequence ID" value="NZ_BAAATW010000023.1"/>
</dbReference>
<evidence type="ECO:0000256" key="4">
    <source>
        <dbReference type="ARBA" id="ARBA00029447"/>
    </source>
</evidence>
<dbReference type="SUPFAM" id="SSF58104">
    <property type="entry name" value="Methyl-accepting chemotaxis protein (MCP) signaling domain"/>
    <property type="match status" value="1"/>
</dbReference>
<dbReference type="PRINTS" id="PR00260">
    <property type="entry name" value="CHEMTRNSDUCR"/>
</dbReference>
<evidence type="ECO:0000256" key="6">
    <source>
        <dbReference type="SAM" id="Phobius"/>
    </source>
</evidence>
<comment type="similarity">
    <text evidence="4">Belongs to the methyl-accepting chemotaxis (MCP) protein family.</text>
</comment>
<dbReference type="Pfam" id="PF12729">
    <property type="entry name" value="4HB_MCP_1"/>
    <property type="match status" value="1"/>
</dbReference>
<feature type="transmembrane region" description="Helical" evidence="6">
    <location>
        <begin position="21"/>
        <end position="43"/>
    </location>
</feature>
<evidence type="ECO:0000256" key="3">
    <source>
        <dbReference type="ARBA" id="ARBA00023224"/>
    </source>
</evidence>
<keyword evidence="2 6" id="KW-1133">Transmembrane helix</keyword>
<dbReference type="PROSITE" id="PS50885">
    <property type="entry name" value="HAMP"/>
    <property type="match status" value="1"/>
</dbReference>